<feature type="non-terminal residue" evidence="6">
    <location>
        <position position="1"/>
    </location>
</feature>
<evidence type="ECO:0008006" key="8">
    <source>
        <dbReference type="Google" id="ProtNLM"/>
    </source>
</evidence>
<organism evidence="6 7">
    <name type="scientific">Botryobasidium botryosum (strain FD-172 SS1)</name>
    <dbReference type="NCBI Taxonomy" id="930990"/>
    <lineage>
        <taxon>Eukaryota</taxon>
        <taxon>Fungi</taxon>
        <taxon>Dikarya</taxon>
        <taxon>Basidiomycota</taxon>
        <taxon>Agaricomycotina</taxon>
        <taxon>Agaricomycetes</taxon>
        <taxon>Cantharellales</taxon>
        <taxon>Botryobasidiaceae</taxon>
        <taxon>Botryobasidium</taxon>
    </lineage>
</organism>
<dbReference type="GO" id="GO:0008270">
    <property type="term" value="F:zinc ion binding"/>
    <property type="evidence" value="ECO:0007669"/>
    <property type="project" value="UniProtKB-KW"/>
</dbReference>
<keyword evidence="4" id="KW-0862">Zinc</keyword>
<accession>A0A067LRA6</accession>
<dbReference type="InterPro" id="IPR052035">
    <property type="entry name" value="ZnF_BED_domain_contain"/>
</dbReference>
<keyword evidence="3" id="KW-0863">Zinc-finger</keyword>
<gene>
    <name evidence="6" type="ORF">BOTBODRAFT_49817</name>
</gene>
<evidence type="ECO:0000256" key="2">
    <source>
        <dbReference type="ARBA" id="ARBA00022723"/>
    </source>
</evidence>
<dbReference type="SUPFAM" id="SSF53098">
    <property type="entry name" value="Ribonuclease H-like"/>
    <property type="match status" value="1"/>
</dbReference>
<proteinExistence type="predicted"/>
<evidence type="ECO:0000256" key="1">
    <source>
        <dbReference type="ARBA" id="ARBA00004123"/>
    </source>
</evidence>
<evidence type="ECO:0000313" key="6">
    <source>
        <dbReference type="EMBL" id="KDQ05529.1"/>
    </source>
</evidence>
<comment type="subcellular location">
    <subcellularLocation>
        <location evidence="1">Nucleus</location>
    </subcellularLocation>
</comment>
<dbReference type="Proteomes" id="UP000027195">
    <property type="component" value="Unassembled WGS sequence"/>
</dbReference>
<dbReference type="InParanoid" id="A0A067LRA6"/>
<evidence type="ECO:0000256" key="4">
    <source>
        <dbReference type="ARBA" id="ARBA00022833"/>
    </source>
</evidence>
<sequence length="198" mass="22845">AEVLLPAQDAIWKEITQVFNNHLTKLGKLFNGPSIVGCISSTLDCWTAENDNAYLALTLHWIEEVIANVFELKSDLGAFIHLPYSHTGMRLRQVIYCAFMRVKAKDKAKSSPKRKHTWLEIQRHAQPDITPKMLKIDSATRWSSTQDMIARAHTLCKAVAHDLEKEKKFVEVDKLMELQLTQDKWKHIECFLELLDLF</sequence>
<evidence type="ECO:0000313" key="7">
    <source>
        <dbReference type="Proteomes" id="UP000027195"/>
    </source>
</evidence>
<dbReference type="GO" id="GO:0005634">
    <property type="term" value="C:nucleus"/>
    <property type="evidence" value="ECO:0007669"/>
    <property type="project" value="UniProtKB-SubCell"/>
</dbReference>
<dbReference type="PANTHER" id="PTHR46481:SF10">
    <property type="entry name" value="ZINC FINGER BED DOMAIN-CONTAINING PROTEIN 39"/>
    <property type="match status" value="1"/>
</dbReference>
<dbReference type="HOGENOM" id="CLU_1381016_0_0_1"/>
<dbReference type="AlphaFoldDB" id="A0A067LRA6"/>
<keyword evidence="7" id="KW-1185">Reference proteome</keyword>
<keyword evidence="2" id="KW-0479">Metal-binding</keyword>
<evidence type="ECO:0000256" key="5">
    <source>
        <dbReference type="ARBA" id="ARBA00023242"/>
    </source>
</evidence>
<keyword evidence="5" id="KW-0539">Nucleus</keyword>
<dbReference type="PANTHER" id="PTHR46481">
    <property type="entry name" value="ZINC FINGER BED DOMAIN-CONTAINING PROTEIN 4"/>
    <property type="match status" value="1"/>
</dbReference>
<dbReference type="EMBL" id="KL198276">
    <property type="protein sequence ID" value="KDQ05529.1"/>
    <property type="molecule type" value="Genomic_DNA"/>
</dbReference>
<dbReference type="OrthoDB" id="1607513at2759"/>
<dbReference type="InterPro" id="IPR012337">
    <property type="entry name" value="RNaseH-like_sf"/>
</dbReference>
<evidence type="ECO:0000256" key="3">
    <source>
        <dbReference type="ARBA" id="ARBA00022771"/>
    </source>
</evidence>
<protein>
    <recommendedName>
        <fullName evidence="8">HAT C-terminal dimerisation domain-containing protein</fullName>
    </recommendedName>
</protein>
<reference evidence="7" key="1">
    <citation type="journal article" date="2014" name="Proc. Natl. Acad. Sci. U.S.A.">
        <title>Extensive sampling of basidiomycete genomes demonstrates inadequacy of the white-rot/brown-rot paradigm for wood decay fungi.</title>
        <authorList>
            <person name="Riley R."/>
            <person name="Salamov A.A."/>
            <person name="Brown D.W."/>
            <person name="Nagy L.G."/>
            <person name="Floudas D."/>
            <person name="Held B.W."/>
            <person name="Levasseur A."/>
            <person name="Lombard V."/>
            <person name="Morin E."/>
            <person name="Otillar R."/>
            <person name="Lindquist E.A."/>
            <person name="Sun H."/>
            <person name="LaButti K.M."/>
            <person name="Schmutz J."/>
            <person name="Jabbour D."/>
            <person name="Luo H."/>
            <person name="Baker S.E."/>
            <person name="Pisabarro A.G."/>
            <person name="Walton J.D."/>
            <person name="Blanchette R.A."/>
            <person name="Henrissat B."/>
            <person name="Martin F."/>
            <person name="Cullen D."/>
            <person name="Hibbett D.S."/>
            <person name="Grigoriev I.V."/>
        </authorList>
    </citation>
    <scope>NUCLEOTIDE SEQUENCE [LARGE SCALE GENOMIC DNA]</scope>
    <source>
        <strain evidence="7">FD-172 SS1</strain>
    </source>
</reference>
<name>A0A067LRA6_BOTB1</name>